<feature type="non-terminal residue" evidence="1">
    <location>
        <position position="86"/>
    </location>
</feature>
<dbReference type="Proteomes" id="UP000478052">
    <property type="component" value="Unassembled WGS sequence"/>
</dbReference>
<feature type="non-terminal residue" evidence="1">
    <location>
        <position position="1"/>
    </location>
</feature>
<sequence length="86" mass="10033">NNRDARLETDRQLHARYGRITHLDLNLSAFHYAVNYNYSIHQSVVIGKMDKLCMYCTQHSSFRMRHQVSMGCADGKVKLPELHKVN</sequence>
<reference evidence="1 2" key="1">
    <citation type="submission" date="2019-08" db="EMBL/GenBank/DDBJ databases">
        <title>Whole genome of Aphis craccivora.</title>
        <authorList>
            <person name="Voronova N.V."/>
            <person name="Shulinski R.S."/>
            <person name="Bandarenka Y.V."/>
            <person name="Zhorov D.G."/>
            <person name="Warner D."/>
        </authorList>
    </citation>
    <scope>NUCLEOTIDE SEQUENCE [LARGE SCALE GENOMIC DNA]</scope>
    <source>
        <strain evidence="1">180601</strain>
        <tissue evidence="1">Whole Body</tissue>
    </source>
</reference>
<dbReference type="AlphaFoldDB" id="A0A6G0YCM9"/>
<dbReference type="EMBL" id="VUJU01004745">
    <property type="protein sequence ID" value="KAF0753402.1"/>
    <property type="molecule type" value="Genomic_DNA"/>
</dbReference>
<keyword evidence="2" id="KW-1185">Reference proteome</keyword>
<evidence type="ECO:0000313" key="2">
    <source>
        <dbReference type="Proteomes" id="UP000478052"/>
    </source>
</evidence>
<gene>
    <name evidence="1" type="ORF">FWK35_00038116</name>
</gene>
<name>A0A6G0YCM9_APHCR</name>
<protein>
    <submittedName>
        <fullName evidence="1">Uncharacterized protein</fullName>
    </submittedName>
</protein>
<evidence type="ECO:0000313" key="1">
    <source>
        <dbReference type="EMBL" id="KAF0753402.1"/>
    </source>
</evidence>
<proteinExistence type="predicted"/>
<comment type="caution">
    <text evidence="1">The sequence shown here is derived from an EMBL/GenBank/DDBJ whole genome shotgun (WGS) entry which is preliminary data.</text>
</comment>
<dbReference type="OrthoDB" id="1728974at2759"/>
<accession>A0A6G0YCM9</accession>
<organism evidence="1 2">
    <name type="scientific">Aphis craccivora</name>
    <name type="common">Cowpea aphid</name>
    <dbReference type="NCBI Taxonomy" id="307492"/>
    <lineage>
        <taxon>Eukaryota</taxon>
        <taxon>Metazoa</taxon>
        <taxon>Ecdysozoa</taxon>
        <taxon>Arthropoda</taxon>
        <taxon>Hexapoda</taxon>
        <taxon>Insecta</taxon>
        <taxon>Pterygota</taxon>
        <taxon>Neoptera</taxon>
        <taxon>Paraneoptera</taxon>
        <taxon>Hemiptera</taxon>
        <taxon>Sternorrhyncha</taxon>
        <taxon>Aphidomorpha</taxon>
        <taxon>Aphidoidea</taxon>
        <taxon>Aphididae</taxon>
        <taxon>Aphidini</taxon>
        <taxon>Aphis</taxon>
        <taxon>Aphis</taxon>
    </lineage>
</organism>